<dbReference type="AlphaFoldDB" id="A0A074MGL8"/>
<dbReference type="Proteomes" id="UP000027931">
    <property type="component" value="Unassembled WGS sequence"/>
</dbReference>
<name>A0A074MGL8_9BACL</name>
<dbReference type="CDD" id="cd00085">
    <property type="entry name" value="HNHc"/>
    <property type="match status" value="1"/>
</dbReference>
<proteinExistence type="predicted"/>
<gene>
    <name evidence="2" type="ORF">EL26_02330</name>
</gene>
<reference evidence="2 3" key="1">
    <citation type="journal article" date="2013" name="Int. J. Syst. Evol. Microbiol.">
        <title>Tumebacillus flagellatus sp. nov., an alpha-amylase/pullulanase-producing bacterium isolated from cassava wastewater.</title>
        <authorList>
            <person name="Wang Q."/>
            <person name="Xie N."/>
            <person name="Qin Y."/>
            <person name="Shen N."/>
            <person name="Zhu J."/>
            <person name="Mi H."/>
            <person name="Huang R."/>
        </authorList>
    </citation>
    <scope>NUCLEOTIDE SEQUENCE [LARGE SCALE GENOMIC DNA]</scope>
    <source>
        <strain evidence="2 3">GST4</strain>
    </source>
</reference>
<protein>
    <recommendedName>
        <fullName evidence="1">HNH nuclease domain-containing protein</fullName>
    </recommendedName>
</protein>
<organism evidence="2 3">
    <name type="scientific">Tumebacillus flagellatus</name>
    <dbReference type="NCBI Taxonomy" id="1157490"/>
    <lineage>
        <taxon>Bacteria</taxon>
        <taxon>Bacillati</taxon>
        <taxon>Bacillota</taxon>
        <taxon>Bacilli</taxon>
        <taxon>Bacillales</taxon>
        <taxon>Alicyclobacillaceae</taxon>
        <taxon>Tumebacillus</taxon>
    </lineage>
</organism>
<dbReference type="SMART" id="SM00507">
    <property type="entry name" value="HNHc"/>
    <property type="match status" value="1"/>
</dbReference>
<dbReference type="OrthoDB" id="2371068at2"/>
<dbReference type="eggNOG" id="COG1403">
    <property type="taxonomic scope" value="Bacteria"/>
</dbReference>
<dbReference type="PANTHER" id="PTHR33877:SF2">
    <property type="entry name" value="OS07G0170200 PROTEIN"/>
    <property type="match status" value="1"/>
</dbReference>
<dbReference type="PANTHER" id="PTHR33877">
    <property type="entry name" value="SLL1193 PROTEIN"/>
    <property type="match status" value="1"/>
</dbReference>
<comment type="caution">
    <text evidence="2">The sequence shown here is derived from an EMBL/GenBank/DDBJ whole genome shotgun (WGS) entry which is preliminary data.</text>
</comment>
<accession>A0A074MGL8</accession>
<feature type="domain" description="HNH nuclease" evidence="1">
    <location>
        <begin position="40"/>
        <end position="94"/>
    </location>
</feature>
<evidence type="ECO:0000259" key="1">
    <source>
        <dbReference type="SMART" id="SM00507"/>
    </source>
</evidence>
<keyword evidence="3" id="KW-1185">Reference proteome</keyword>
<dbReference type="Gene3D" id="1.10.30.50">
    <property type="match status" value="1"/>
</dbReference>
<sequence length="232" mass="27250">MKQVTRTDAPHPLNCSETKRSFYEDLYDETGTQVKKRWNVVRDALSEMSGHHCAYCGKKAKVEVDHFFPKNKRAAPYLAYCWENLIPACHDCNQRKLAFFPRSLSGKRIIESCAEGVVPHDLLYEKSTIMEIASNDRLLDPTFDRVEEHLTLDCEFFCYNSHTKIGEITKERFFGEAFERNLEKLSHLAKKLVSEKVTVDILNPIFDLYGDEFYLRAYYEYWYLENAEGRMR</sequence>
<dbReference type="Pfam" id="PF01844">
    <property type="entry name" value="HNH"/>
    <property type="match status" value="1"/>
</dbReference>
<dbReference type="EMBL" id="JMIR01000002">
    <property type="protein sequence ID" value="KEO84867.1"/>
    <property type="molecule type" value="Genomic_DNA"/>
</dbReference>
<evidence type="ECO:0000313" key="2">
    <source>
        <dbReference type="EMBL" id="KEO84867.1"/>
    </source>
</evidence>
<dbReference type="RefSeq" id="WP_052035892.1">
    <property type="nucleotide sequence ID" value="NZ_JMIR01000002.1"/>
</dbReference>
<dbReference type="InterPro" id="IPR052892">
    <property type="entry name" value="NA-targeting_endonuclease"/>
</dbReference>
<dbReference type="GO" id="GO:0004519">
    <property type="term" value="F:endonuclease activity"/>
    <property type="evidence" value="ECO:0007669"/>
    <property type="project" value="InterPro"/>
</dbReference>
<dbReference type="InterPro" id="IPR002711">
    <property type="entry name" value="HNH"/>
</dbReference>
<dbReference type="GO" id="GO:0008270">
    <property type="term" value="F:zinc ion binding"/>
    <property type="evidence" value="ECO:0007669"/>
    <property type="project" value="InterPro"/>
</dbReference>
<dbReference type="STRING" id="1157490.EL26_02330"/>
<dbReference type="GO" id="GO:0003676">
    <property type="term" value="F:nucleic acid binding"/>
    <property type="evidence" value="ECO:0007669"/>
    <property type="project" value="InterPro"/>
</dbReference>
<evidence type="ECO:0000313" key="3">
    <source>
        <dbReference type="Proteomes" id="UP000027931"/>
    </source>
</evidence>
<dbReference type="InterPro" id="IPR003615">
    <property type="entry name" value="HNH_nuc"/>
</dbReference>